<sequence length="267" mass="28175">MVHSPCGEAASSGEKLVTVMLVDESSMGEMSSAQRLKVSFSGDRKPRESRQSRDSDSVCLIRYWARLSSSGTGLMTPRLDWWSERSRRSRLQSRSANPLVSSSSSPRTTPLRSSSSAFALTSLSLSGQRSNASPTSVSSPFDTSGHVGGNWAAGSLFLKVALPWFLRGPPSYCSACRRSKWRGRSWGGSSLASAPSASARAGSRISARNNTADFSPSGGGSASNTSQGVAPSSGRGGGVWTPPSSEPSSSHSSTESSTERRKPDADW</sequence>
<feature type="compositionally biased region" description="Low complexity" evidence="1">
    <location>
        <begin position="187"/>
        <end position="208"/>
    </location>
</feature>
<protein>
    <submittedName>
        <fullName evidence="2">Uncharacterized protein</fullName>
    </submittedName>
</protein>
<accession>A0A4Z2I4V9</accession>
<comment type="caution">
    <text evidence="2">The sequence shown here is derived from an EMBL/GenBank/DDBJ whole genome shotgun (WGS) entry which is preliminary data.</text>
</comment>
<feature type="region of interest" description="Disordered" evidence="1">
    <location>
        <begin position="31"/>
        <end position="53"/>
    </location>
</feature>
<reference evidence="2 3" key="1">
    <citation type="submission" date="2019-03" db="EMBL/GenBank/DDBJ databases">
        <title>First draft genome of Liparis tanakae, snailfish: a comprehensive survey of snailfish specific genes.</title>
        <authorList>
            <person name="Kim W."/>
            <person name="Song I."/>
            <person name="Jeong J.-H."/>
            <person name="Kim D."/>
            <person name="Kim S."/>
            <person name="Ryu S."/>
            <person name="Song J.Y."/>
            <person name="Lee S.K."/>
        </authorList>
    </citation>
    <scope>NUCLEOTIDE SEQUENCE [LARGE SCALE GENOMIC DNA]</scope>
    <source>
        <tissue evidence="2">Muscle</tissue>
    </source>
</reference>
<evidence type="ECO:0000313" key="2">
    <source>
        <dbReference type="EMBL" id="TNN72860.1"/>
    </source>
</evidence>
<feature type="compositionally biased region" description="Low complexity" evidence="1">
    <location>
        <begin position="241"/>
        <end position="256"/>
    </location>
</feature>
<dbReference type="Proteomes" id="UP000314294">
    <property type="component" value="Unassembled WGS sequence"/>
</dbReference>
<feature type="compositionally biased region" description="Basic and acidic residues" evidence="1">
    <location>
        <begin position="257"/>
        <end position="267"/>
    </location>
</feature>
<keyword evidence="3" id="KW-1185">Reference proteome</keyword>
<organism evidence="2 3">
    <name type="scientific">Liparis tanakae</name>
    <name type="common">Tanaka's snailfish</name>
    <dbReference type="NCBI Taxonomy" id="230148"/>
    <lineage>
        <taxon>Eukaryota</taxon>
        <taxon>Metazoa</taxon>
        <taxon>Chordata</taxon>
        <taxon>Craniata</taxon>
        <taxon>Vertebrata</taxon>
        <taxon>Euteleostomi</taxon>
        <taxon>Actinopterygii</taxon>
        <taxon>Neopterygii</taxon>
        <taxon>Teleostei</taxon>
        <taxon>Neoteleostei</taxon>
        <taxon>Acanthomorphata</taxon>
        <taxon>Eupercaria</taxon>
        <taxon>Perciformes</taxon>
        <taxon>Cottioidei</taxon>
        <taxon>Cottales</taxon>
        <taxon>Liparidae</taxon>
        <taxon>Liparis</taxon>
    </lineage>
</organism>
<gene>
    <name evidence="2" type="ORF">EYF80_016971</name>
</gene>
<dbReference type="AlphaFoldDB" id="A0A4Z2I4V9"/>
<name>A0A4Z2I4V9_9TELE</name>
<feature type="region of interest" description="Disordered" evidence="1">
    <location>
        <begin position="93"/>
        <end position="112"/>
    </location>
</feature>
<proteinExistence type="predicted"/>
<evidence type="ECO:0000313" key="3">
    <source>
        <dbReference type="Proteomes" id="UP000314294"/>
    </source>
</evidence>
<feature type="compositionally biased region" description="Basic and acidic residues" evidence="1">
    <location>
        <begin position="42"/>
        <end position="53"/>
    </location>
</feature>
<evidence type="ECO:0000256" key="1">
    <source>
        <dbReference type="SAM" id="MobiDB-lite"/>
    </source>
</evidence>
<dbReference type="EMBL" id="SRLO01000132">
    <property type="protein sequence ID" value="TNN72860.1"/>
    <property type="molecule type" value="Genomic_DNA"/>
</dbReference>
<feature type="region of interest" description="Disordered" evidence="1">
    <location>
        <begin position="182"/>
        <end position="267"/>
    </location>
</feature>